<evidence type="ECO:0000313" key="2">
    <source>
        <dbReference type="EMBL" id="MFD1194650.1"/>
    </source>
</evidence>
<keyword evidence="3" id="KW-1185">Reference proteome</keyword>
<feature type="transmembrane region" description="Helical" evidence="1">
    <location>
        <begin position="24"/>
        <end position="45"/>
    </location>
</feature>
<evidence type="ECO:0000313" key="3">
    <source>
        <dbReference type="Proteomes" id="UP001597151"/>
    </source>
</evidence>
<feature type="transmembrane region" description="Helical" evidence="1">
    <location>
        <begin position="160"/>
        <end position="178"/>
    </location>
</feature>
<feature type="transmembrane region" description="Helical" evidence="1">
    <location>
        <begin position="123"/>
        <end position="148"/>
    </location>
</feature>
<dbReference type="EMBL" id="JBHTKR010000003">
    <property type="protein sequence ID" value="MFD1194650.1"/>
    <property type="molecule type" value="Genomic_DNA"/>
</dbReference>
<evidence type="ECO:0000256" key="1">
    <source>
        <dbReference type="SAM" id="Phobius"/>
    </source>
</evidence>
<dbReference type="Pfam" id="PF06532">
    <property type="entry name" value="NrsF"/>
    <property type="match status" value="1"/>
</dbReference>
<comment type="caution">
    <text evidence="2">The sequence shown here is derived from an EMBL/GenBank/DDBJ whole genome shotgun (WGS) entry which is preliminary data.</text>
</comment>
<dbReference type="Proteomes" id="UP001597151">
    <property type="component" value="Unassembled WGS sequence"/>
</dbReference>
<dbReference type="InterPro" id="IPR009495">
    <property type="entry name" value="NrsF"/>
</dbReference>
<accession>A0ABW3TD06</accession>
<gene>
    <name evidence="2" type="ORF">ACFQ3C_08200</name>
</gene>
<feature type="transmembrane region" description="Helical" evidence="1">
    <location>
        <begin position="57"/>
        <end position="76"/>
    </location>
</feature>
<keyword evidence="1" id="KW-1133">Transmembrane helix</keyword>
<feature type="transmembrane region" description="Helical" evidence="1">
    <location>
        <begin position="88"/>
        <end position="111"/>
    </location>
</feature>
<reference evidence="3" key="1">
    <citation type="journal article" date="2019" name="Int. J. Syst. Evol. Microbiol.">
        <title>The Global Catalogue of Microorganisms (GCM) 10K type strain sequencing project: providing services to taxonomists for standard genome sequencing and annotation.</title>
        <authorList>
            <consortium name="The Broad Institute Genomics Platform"/>
            <consortium name="The Broad Institute Genome Sequencing Center for Infectious Disease"/>
            <person name="Wu L."/>
            <person name="Ma J."/>
        </authorList>
    </citation>
    <scope>NUCLEOTIDE SEQUENCE [LARGE SCALE GENOMIC DNA]</scope>
    <source>
        <strain evidence="3">CCUG 55328</strain>
    </source>
</reference>
<proteinExistence type="predicted"/>
<name>A0ABW3TD06_9RHOB</name>
<keyword evidence="1" id="KW-0472">Membrane</keyword>
<sequence length="212" mass="21836">MNTQDMIAQLALEPAAPPLKTGRIALAIVAGVTLFAVLFLAFAGLRADLLGHLVKPLVAAKTLLPALLCVLALSQVMRWLRPGAAAGIGLRGLAGLALLGVLPLCLTAMLASPASLWFADLALIKVVECLGFILLISAPALAVAFALVRQGAPTAPARTGAMLGLGVSAGATAGYSFYCMMDNPLFYVTWYGVAILTVTALGALAGARLLRW</sequence>
<protein>
    <submittedName>
        <fullName evidence="2">NrsF family protein</fullName>
    </submittedName>
</protein>
<dbReference type="RefSeq" id="WP_380790404.1">
    <property type="nucleotide sequence ID" value="NZ_JBHTKR010000003.1"/>
</dbReference>
<keyword evidence="1" id="KW-0812">Transmembrane</keyword>
<feature type="transmembrane region" description="Helical" evidence="1">
    <location>
        <begin position="190"/>
        <end position="210"/>
    </location>
</feature>
<organism evidence="2 3">
    <name type="scientific">Seohaeicola saemankumensis</name>
    <dbReference type="NCBI Taxonomy" id="481181"/>
    <lineage>
        <taxon>Bacteria</taxon>
        <taxon>Pseudomonadati</taxon>
        <taxon>Pseudomonadota</taxon>
        <taxon>Alphaproteobacteria</taxon>
        <taxon>Rhodobacterales</taxon>
        <taxon>Roseobacteraceae</taxon>
        <taxon>Seohaeicola</taxon>
    </lineage>
</organism>